<comment type="subcellular location">
    <subcellularLocation>
        <location evidence="1">Periplasm</location>
    </subcellularLocation>
</comment>
<comment type="similarity">
    <text evidence="2">Belongs to the bacterial solute-binding protein 7 family.</text>
</comment>
<evidence type="ECO:0000256" key="6">
    <source>
        <dbReference type="SAM" id="SignalP"/>
    </source>
</evidence>
<gene>
    <name evidence="7" type="primary">yiaO_3</name>
    <name evidence="7" type="ORF">ROH8110_00197</name>
</gene>
<evidence type="ECO:0000256" key="5">
    <source>
        <dbReference type="ARBA" id="ARBA00022764"/>
    </source>
</evidence>
<feature type="signal peptide" evidence="6">
    <location>
        <begin position="1"/>
        <end position="24"/>
    </location>
</feature>
<evidence type="ECO:0000256" key="1">
    <source>
        <dbReference type="ARBA" id="ARBA00004418"/>
    </source>
</evidence>
<evidence type="ECO:0000256" key="4">
    <source>
        <dbReference type="ARBA" id="ARBA00022729"/>
    </source>
</evidence>
<evidence type="ECO:0000256" key="3">
    <source>
        <dbReference type="ARBA" id="ARBA00022448"/>
    </source>
</evidence>
<accession>A0A1X6Y7D0</accession>
<dbReference type="RefSeq" id="WP_170156464.1">
    <property type="nucleotide sequence ID" value="NZ_FWFU01000001.1"/>
</dbReference>
<dbReference type="Pfam" id="PF03480">
    <property type="entry name" value="DctP"/>
    <property type="match status" value="1"/>
</dbReference>
<organism evidence="7 8">
    <name type="scientific">Roseovarius halotolerans</name>
    <dbReference type="NCBI Taxonomy" id="505353"/>
    <lineage>
        <taxon>Bacteria</taxon>
        <taxon>Pseudomonadati</taxon>
        <taxon>Pseudomonadota</taxon>
        <taxon>Alphaproteobacteria</taxon>
        <taxon>Rhodobacterales</taxon>
        <taxon>Roseobacteraceae</taxon>
        <taxon>Roseovarius</taxon>
    </lineage>
</organism>
<keyword evidence="5" id="KW-0574">Periplasm</keyword>
<dbReference type="InterPro" id="IPR018389">
    <property type="entry name" value="DctP_fam"/>
</dbReference>
<dbReference type="NCBIfam" id="NF037995">
    <property type="entry name" value="TRAP_S1"/>
    <property type="match status" value="1"/>
</dbReference>
<sequence>MNKFAAFALGVTLAFGSTVTTALAEPIVMKIGFSSEGDIRMPGAGRSAGALAMKNYLEVASGGELQLEIHPDGALGNARTMVESAQTGVIEMVGAYTSIMVPFAPEIAVTQIPYVFRDNLTAWKVMEGPVGDELAASFLEKTGLRVLGWADGAGFRHIYAEKPIKNVADLQGTKMRVPENPGLLAMFRAWGANTVTITWSELYTALQSGMAEGHDTELYSMYSKKLYEVNPYVTMTRHSYNLHPIMINEEFFQSLSPEHQTLVLQAGDLYTRVGNAHSFVSSLVVKQAMEAEGATFYYPTDEEIAEFRDLGQQPYIDTITRKIGDEGQEWVDKIMAAAKEAEQTAR</sequence>
<dbReference type="AlphaFoldDB" id="A0A1X6Y7D0"/>
<keyword evidence="3" id="KW-0813">Transport</keyword>
<feature type="chain" id="PRO_5012869172" evidence="6">
    <location>
        <begin position="25"/>
        <end position="346"/>
    </location>
</feature>
<dbReference type="CDD" id="cd13603">
    <property type="entry name" value="PBP2_TRAP_Siap_TeaA_like"/>
    <property type="match status" value="1"/>
</dbReference>
<evidence type="ECO:0000256" key="2">
    <source>
        <dbReference type="ARBA" id="ARBA00009023"/>
    </source>
</evidence>
<evidence type="ECO:0000313" key="7">
    <source>
        <dbReference type="EMBL" id="SLN12717.1"/>
    </source>
</evidence>
<proteinExistence type="inferred from homology"/>
<reference evidence="7 8" key="1">
    <citation type="submission" date="2017-03" db="EMBL/GenBank/DDBJ databases">
        <authorList>
            <person name="Afonso C.L."/>
            <person name="Miller P.J."/>
            <person name="Scott M.A."/>
            <person name="Spackman E."/>
            <person name="Goraichik I."/>
            <person name="Dimitrov K.M."/>
            <person name="Suarez D.L."/>
            <person name="Swayne D.E."/>
        </authorList>
    </citation>
    <scope>NUCLEOTIDE SEQUENCE [LARGE SCALE GENOMIC DNA]</scope>
    <source>
        <strain evidence="7 8">CECT 8110</strain>
    </source>
</reference>
<keyword evidence="4 6" id="KW-0732">Signal</keyword>
<dbReference type="NCBIfam" id="TIGR00787">
    <property type="entry name" value="dctP"/>
    <property type="match status" value="1"/>
</dbReference>
<dbReference type="PANTHER" id="PTHR33376">
    <property type="match status" value="1"/>
</dbReference>
<dbReference type="PIRSF" id="PIRSF006470">
    <property type="entry name" value="DctB"/>
    <property type="match status" value="1"/>
</dbReference>
<name>A0A1X6Y7D0_9RHOB</name>
<dbReference type="Proteomes" id="UP000193207">
    <property type="component" value="Unassembled WGS sequence"/>
</dbReference>
<dbReference type="GO" id="GO:0030288">
    <property type="term" value="C:outer membrane-bounded periplasmic space"/>
    <property type="evidence" value="ECO:0007669"/>
    <property type="project" value="InterPro"/>
</dbReference>
<dbReference type="PANTHER" id="PTHR33376:SF7">
    <property type="entry name" value="C4-DICARBOXYLATE-BINDING PROTEIN DCTB"/>
    <property type="match status" value="1"/>
</dbReference>
<dbReference type="GO" id="GO:0055085">
    <property type="term" value="P:transmembrane transport"/>
    <property type="evidence" value="ECO:0007669"/>
    <property type="project" value="InterPro"/>
</dbReference>
<protein>
    <submittedName>
        <fullName evidence="7">2,3-diketo-L-gulonate-binding periplasmic protein YiaO</fullName>
    </submittedName>
</protein>
<dbReference type="Gene3D" id="3.40.190.170">
    <property type="entry name" value="Bacterial extracellular solute-binding protein, family 7"/>
    <property type="match status" value="1"/>
</dbReference>
<dbReference type="InterPro" id="IPR004682">
    <property type="entry name" value="TRAP_DctP"/>
</dbReference>
<keyword evidence="8" id="KW-1185">Reference proteome</keyword>
<dbReference type="InterPro" id="IPR038404">
    <property type="entry name" value="TRAP_DctP_sf"/>
</dbReference>
<evidence type="ECO:0000313" key="8">
    <source>
        <dbReference type="Proteomes" id="UP000193207"/>
    </source>
</evidence>
<dbReference type="EMBL" id="FWFU01000001">
    <property type="protein sequence ID" value="SLN12717.1"/>
    <property type="molecule type" value="Genomic_DNA"/>
</dbReference>